<dbReference type="CDD" id="cd06185">
    <property type="entry name" value="PDR_like"/>
    <property type="match status" value="1"/>
</dbReference>
<evidence type="ECO:0000313" key="12">
    <source>
        <dbReference type="Proteomes" id="UP000536720"/>
    </source>
</evidence>
<sequence>MNDFLEVRIARRKEEAEGIISLELVDPAGNGLPPFEAGAHIEIQVAPGLSRHYSLCGSPEDRHRYRIGILREPASRGGSARIHEHFHEGALIAISPPSNQFRLEEGAEHSLLVGGGIGITPILAMAWQLHRIGASFEVHYCVRNRARAAFLKLLEQAPFADKVTLHIDDDGQRLDIPGLLQEPDVKRHVYICGPGGFMDVVISTARQQGWPASNVHYEYFAADVDTTGEGFTLHAERSGLILQVPEDRSIAQVLLEAGVEVPLSCEQGVCGSCLTRVLEGIPDHRDLFLTEEEKASNDQMLLCCSRASGSFLRLDI</sequence>
<keyword evidence="5" id="KW-0479">Metal-binding</keyword>
<dbReference type="EMBL" id="JABFMR010000001">
    <property type="protein sequence ID" value="NUT85075.1"/>
    <property type="molecule type" value="Genomic_DNA"/>
</dbReference>
<dbReference type="PROSITE" id="PS00197">
    <property type="entry name" value="2FE2S_FER_1"/>
    <property type="match status" value="1"/>
</dbReference>
<accession>A0A7Y6DES5</accession>
<dbReference type="Pfam" id="PF00111">
    <property type="entry name" value="Fer2"/>
    <property type="match status" value="1"/>
</dbReference>
<proteinExistence type="predicted"/>
<dbReference type="InterPro" id="IPR039261">
    <property type="entry name" value="FNR_nucleotide-bd"/>
</dbReference>
<evidence type="ECO:0000256" key="2">
    <source>
        <dbReference type="ARBA" id="ARBA00022630"/>
    </source>
</evidence>
<evidence type="ECO:0000259" key="9">
    <source>
        <dbReference type="PROSITE" id="PS51085"/>
    </source>
</evidence>
<dbReference type="InterPro" id="IPR036010">
    <property type="entry name" value="2Fe-2S_ferredoxin-like_sf"/>
</dbReference>
<gene>
    <name evidence="11" type="ORF">HNO91_01490</name>
</gene>
<evidence type="ECO:0000259" key="10">
    <source>
        <dbReference type="PROSITE" id="PS51384"/>
    </source>
</evidence>
<evidence type="ECO:0000256" key="4">
    <source>
        <dbReference type="ARBA" id="ARBA00022714"/>
    </source>
</evidence>
<dbReference type="PROSITE" id="PS51085">
    <property type="entry name" value="2FE2S_FER_2"/>
    <property type="match status" value="1"/>
</dbReference>
<evidence type="ECO:0000256" key="6">
    <source>
        <dbReference type="ARBA" id="ARBA00023002"/>
    </source>
</evidence>
<keyword evidence="6" id="KW-0560">Oxidoreductase</keyword>
<evidence type="ECO:0000313" key="11">
    <source>
        <dbReference type="EMBL" id="NUT85075.1"/>
    </source>
</evidence>
<comment type="cofactor">
    <cofactor evidence="1">
        <name>FMN</name>
        <dbReference type="ChEBI" id="CHEBI:58210"/>
    </cofactor>
</comment>
<dbReference type="InterPro" id="IPR017938">
    <property type="entry name" value="Riboflavin_synthase-like_b-brl"/>
</dbReference>
<dbReference type="InterPro" id="IPR054582">
    <property type="entry name" value="DmmA-like_N"/>
</dbReference>
<name>A0A7Y6DES5_9PSED</name>
<organism evidence="11 12">
    <name type="scientific">Pseudomonas corrugata</name>
    <dbReference type="NCBI Taxonomy" id="47879"/>
    <lineage>
        <taxon>Bacteria</taxon>
        <taxon>Pseudomonadati</taxon>
        <taxon>Pseudomonadota</taxon>
        <taxon>Gammaproteobacteria</taxon>
        <taxon>Pseudomonadales</taxon>
        <taxon>Pseudomonadaceae</taxon>
        <taxon>Pseudomonas</taxon>
    </lineage>
</organism>
<evidence type="ECO:0000256" key="8">
    <source>
        <dbReference type="ARBA" id="ARBA00023014"/>
    </source>
</evidence>
<dbReference type="CDD" id="cd00207">
    <property type="entry name" value="fer2"/>
    <property type="match status" value="1"/>
</dbReference>
<dbReference type="InterPro" id="IPR017927">
    <property type="entry name" value="FAD-bd_FR_type"/>
</dbReference>
<dbReference type="GO" id="GO:0046872">
    <property type="term" value="F:metal ion binding"/>
    <property type="evidence" value="ECO:0007669"/>
    <property type="project" value="UniProtKB-KW"/>
</dbReference>
<keyword evidence="4" id="KW-0001">2Fe-2S</keyword>
<dbReference type="SUPFAM" id="SSF54292">
    <property type="entry name" value="2Fe-2S ferredoxin-like"/>
    <property type="match status" value="1"/>
</dbReference>
<dbReference type="GO" id="GO:0016491">
    <property type="term" value="F:oxidoreductase activity"/>
    <property type="evidence" value="ECO:0007669"/>
    <property type="project" value="UniProtKB-KW"/>
</dbReference>
<comment type="caution">
    <text evidence="11">The sequence shown here is derived from an EMBL/GenBank/DDBJ whole genome shotgun (WGS) entry which is preliminary data.</text>
</comment>
<dbReference type="InterPro" id="IPR050415">
    <property type="entry name" value="MRET"/>
</dbReference>
<dbReference type="Gene3D" id="3.10.20.30">
    <property type="match status" value="1"/>
</dbReference>
<keyword evidence="3" id="KW-0288">FMN</keyword>
<dbReference type="Gene3D" id="3.40.50.80">
    <property type="entry name" value="Nucleotide-binding domain of ferredoxin-NADP reductase (FNR) module"/>
    <property type="match status" value="1"/>
</dbReference>
<reference evidence="11 12" key="1">
    <citation type="journal article" date="2020" name="Front. Plant Sci.">
        <title>Isolation of Rhizosphere Bacteria That Improve Quality and Water Stress Tolerance in Greenhouse Ornamentals.</title>
        <authorList>
            <person name="Nordstedt N.P."/>
            <person name="Jones M.L."/>
        </authorList>
    </citation>
    <scope>NUCLEOTIDE SEQUENCE [LARGE SCALE GENOMIC DNA]</scope>
    <source>
        <strain evidence="11 12">C7D2</strain>
    </source>
</reference>
<dbReference type="InterPro" id="IPR001041">
    <property type="entry name" value="2Fe-2S_ferredoxin-type"/>
</dbReference>
<dbReference type="PANTHER" id="PTHR47354:SF1">
    <property type="entry name" value="CARNITINE MONOOXYGENASE REDUCTASE SUBUNIT"/>
    <property type="match status" value="1"/>
</dbReference>
<dbReference type="AlphaFoldDB" id="A0A7Y6DES5"/>
<dbReference type="PANTHER" id="PTHR47354">
    <property type="entry name" value="NADH OXIDOREDUCTASE HCR"/>
    <property type="match status" value="1"/>
</dbReference>
<dbReference type="PROSITE" id="PS51384">
    <property type="entry name" value="FAD_FR"/>
    <property type="match status" value="1"/>
</dbReference>
<dbReference type="RefSeq" id="WP_175361413.1">
    <property type="nucleotide sequence ID" value="NZ_JABFMR010000001.1"/>
</dbReference>
<dbReference type="Pfam" id="PF22290">
    <property type="entry name" value="DmmA-like_N"/>
    <property type="match status" value="1"/>
</dbReference>
<dbReference type="InterPro" id="IPR012675">
    <property type="entry name" value="Beta-grasp_dom_sf"/>
</dbReference>
<evidence type="ECO:0000256" key="7">
    <source>
        <dbReference type="ARBA" id="ARBA00023004"/>
    </source>
</evidence>
<dbReference type="SUPFAM" id="SSF63380">
    <property type="entry name" value="Riboflavin synthase domain-like"/>
    <property type="match status" value="1"/>
</dbReference>
<protein>
    <submittedName>
        <fullName evidence="11">Oxidoreductase</fullName>
    </submittedName>
</protein>
<evidence type="ECO:0000256" key="3">
    <source>
        <dbReference type="ARBA" id="ARBA00022643"/>
    </source>
</evidence>
<dbReference type="Proteomes" id="UP000536720">
    <property type="component" value="Unassembled WGS sequence"/>
</dbReference>
<dbReference type="GO" id="GO:0051537">
    <property type="term" value="F:2 iron, 2 sulfur cluster binding"/>
    <property type="evidence" value="ECO:0007669"/>
    <property type="project" value="UniProtKB-KW"/>
</dbReference>
<evidence type="ECO:0000256" key="5">
    <source>
        <dbReference type="ARBA" id="ARBA00022723"/>
    </source>
</evidence>
<dbReference type="Gene3D" id="2.40.30.10">
    <property type="entry name" value="Translation factors"/>
    <property type="match status" value="1"/>
</dbReference>
<feature type="domain" description="2Fe-2S ferredoxin-type" evidence="9">
    <location>
        <begin position="229"/>
        <end position="316"/>
    </location>
</feature>
<dbReference type="PRINTS" id="PR00409">
    <property type="entry name" value="PHDIOXRDTASE"/>
</dbReference>
<evidence type="ECO:0000256" key="1">
    <source>
        <dbReference type="ARBA" id="ARBA00001917"/>
    </source>
</evidence>
<keyword evidence="8" id="KW-0411">Iron-sulfur</keyword>
<keyword evidence="7" id="KW-0408">Iron</keyword>
<dbReference type="InterPro" id="IPR006058">
    <property type="entry name" value="2Fe2S_fd_BS"/>
</dbReference>
<keyword evidence="2" id="KW-0285">Flavoprotein</keyword>
<feature type="domain" description="FAD-binding FR-type" evidence="10">
    <location>
        <begin position="2"/>
        <end position="104"/>
    </location>
</feature>
<dbReference type="SUPFAM" id="SSF52343">
    <property type="entry name" value="Ferredoxin reductase-like, C-terminal NADP-linked domain"/>
    <property type="match status" value="1"/>
</dbReference>